<dbReference type="GO" id="GO:0005525">
    <property type="term" value="F:GTP binding"/>
    <property type="evidence" value="ECO:0007669"/>
    <property type="project" value="InterPro"/>
</dbReference>
<dbReference type="InterPro" id="IPR005225">
    <property type="entry name" value="Small_GTP-bd"/>
</dbReference>
<dbReference type="SMART" id="SM00174">
    <property type="entry name" value="RHO"/>
    <property type="match status" value="1"/>
</dbReference>
<dbReference type="GO" id="GO:0003924">
    <property type="term" value="F:GTPase activity"/>
    <property type="evidence" value="ECO:0007669"/>
    <property type="project" value="InterPro"/>
</dbReference>
<protein>
    <submittedName>
        <fullName evidence="2">Rab-family small GTPase Rab11H</fullName>
    </submittedName>
</protein>
<dbReference type="NCBIfam" id="TIGR00231">
    <property type="entry name" value="small_GTP"/>
    <property type="match status" value="1"/>
</dbReference>
<evidence type="ECO:0000256" key="1">
    <source>
        <dbReference type="ARBA" id="ARBA00006270"/>
    </source>
</evidence>
<dbReference type="PRINTS" id="PR00449">
    <property type="entry name" value="RASTRNSFRMNG"/>
</dbReference>
<sequence>MASKKENHDYLYKIIMVGDPRVGKTSFLIRYIKGVLPKSPMPTIGVEYLSKQVLLSGGEGIVKAQIWDMSGSEKYKSISVAHYRKSVGALLFFDLTELESFKNTKKWLQEIENHTEEGIKIMLIGNKLDLIEEDPSQRKVDKQEVIEFAKKHNLIYEETSAVSGKNVKESFQTLIESIYRDSVENGQDYKPKLTNDGPIVIKKEDLEKPKQSNDCCCN</sequence>
<gene>
    <name evidence="2" type="primary">RAB11H</name>
</gene>
<dbReference type="FunFam" id="3.40.50.300:FF:001329">
    <property type="entry name" value="Small GTP-binding protein, putative"/>
    <property type="match status" value="1"/>
</dbReference>
<dbReference type="SMART" id="SM00176">
    <property type="entry name" value="RAN"/>
    <property type="match status" value="1"/>
</dbReference>
<dbReference type="Pfam" id="PF00071">
    <property type="entry name" value="Ras"/>
    <property type="match status" value="1"/>
</dbReference>
<dbReference type="SMART" id="SM00173">
    <property type="entry name" value="RAS"/>
    <property type="match status" value="1"/>
</dbReference>
<evidence type="ECO:0000313" key="2">
    <source>
        <dbReference type="EMBL" id="BAJ21341.1"/>
    </source>
</evidence>
<dbReference type="InterPro" id="IPR027417">
    <property type="entry name" value="P-loop_NTPase"/>
</dbReference>
<accession>E1CB51</accession>
<dbReference type="Gene3D" id="3.40.50.300">
    <property type="entry name" value="P-loop containing nucleotide triphosphate hydrolases"/>
    <property type="match status" value="1"/>
</dbReference>
<dbReference type="InterPro" id="IPR050209">
    <property type="entry name" value="Rab_GTPases_membrane_traffic"/>
</dbReference>
<dbReference type="PROSITE" id="PS51421">
    <property type="entry name" value="RAS"/>
    <property type="match status" value="1"/>
</dbReference>
<dbReference type="PANTHER" id="PTHR47979">
    <property type="entry name" value="DRAB11-RELATED"/>
    <property type="match status" value="1"/>
</dbReference>
<dbReference type="PROSITE" id="PS51419">
    <property type="entry name" value="RAB"/>
    <property type="match status" value="1"/>
</dbReference>
<proteinExistence type="evidence at transcript level"/>
<dbReference type="AlphaFoldDB" id="E1CB51"/>
<organism evidence="2">
    <name type="scientific">Tetrahymena thermophila</name>
    <dbReference type="NCBI Taxonomy" id="5911"/>
    <lineage>
        <taxon>Eukaryota</taxon>
        <taxon>Sar</taxon>
        <taxon>Alveolata</taxon>
        <taxon>Ciliophora</taxon>
        <taxon>Intramacronucleata</taxon>
        <taxon>Oligohymenophorea</taxon>
        <taxon>Hymenostomatida</taxon>
        <taxon>Tetrahymenina</taxon>
        <taxon>Tetrahymenidae</taxon>
        <taxon>Tetrahymena</taxon>
    </lineage>
</organism>
<name>E1CB51_TETTH</name>
<dbReference type="SUPFAM" id="SSF52540">
    <property type="entry name" value="P-loop containing nucleoside triphosphate hydrolases"/>
    <property type="match status" value="1"/>
</dbReference>
<reference evidence="2" key="1">
    <citation type="journal article" date="2010" name="J. Eukaryot. Microbiol.">
        <title>Marked amplification and diversification of products of ras genes from rat brain, Rab GTPases, in the ciliates Tetrahymena thermophila and Paramecium tetraurelia.</title>
        <authorList>
            <person name="Saito-Nakano Y."/>
            <person name="Nakahara T."/>
            <person name="Nakano K."/>
            <person name="Nozaki T."/>
            <person name="Numata O."/>
        </authorList>
    </citation>
    <scope>NUCLEOTIDE SEQUENCE</scope>
</reference>
<dbReference type="InterPro" id="IPR001806">
    <property type="entry name" value="Small_GTPase"/>
</dbReference>
<comment type="similarity">
    <text evidence="1">Belongs to the small GTPase superfamily. Rab family.</text>
</comment>
<dbReference type="EMBL" id="AB365961">
    <property type="protein sequence ID" value="BAJ21341.1"/>
    <property type="molecule type" value="mRNA"/>
</dbReference>
<dbReference type="SMART" id="SM00175">
    <property type="entry name" value="RAB"/>
    <property type="match status" value="1"/>
</dbReference>
<dbReference type="CDD" id="cd00154">
    <property type="entry name" value="Rab"/>
    <property type="match status" value="1"/>
</dbReference>